<evidence type="ECO:0008006" key="12">
    <source>
        <dbReference type="Google" id="ProtNLM"/>
    </source>
</evidence>
<keyword evidence="5" id="KW-0547">Nucleotide-binding</keyword>
<dbReference type="Pfam" id="PF05783">
    <property type="entry name" value="DLIC"/>
    <property type="match status" value="1"/>
</dbReference>
<evidence type="ECO:0000256" key="3">
    <source>
        <dbReference type="ARBA" id="ARBA00022490"/>
    </source>
</evidence>
<evidence type="ECO:0000313" key="11">
    <source>
        <dbReference type="Proteomes" id="UP001152964"/>
    </source>
</evidence>
<sequence length="309" mass="35784">MMSNAWDKLLAQNEPVANAKETFETTVIIYSPSRKTLQQFTTICFPEGTSPALDTSLINYATIGWTSDSDQCYTVDVYTLIKNSADTLDLLKPFLQEPTSKVHWLILLDWSLNDQKLWLNELFGTFNKIKQFNDNNDISLWCLNSSEIFNLQRNTTAWQSAHIDFILQTLRSFCHFNESSLIYVDEDSSEDEEEETQKLRYQEILKRIIEGRDIKRHIEMVKRSRIVIPKGCDSIGLIKTIDERFEPSELGDDQFLDKYADFVPAIDAIRDNGKPCYDLDKLHPLSSFQVDIQEELGKMFAKHRESSKV</sequence>
<dbReference type="EMBL" id="OX291503">
    <property type="protein sequence ID" value="CAI1657543.1"/>
    <property type="molecule type" value="Genomic_DNA"/>
</dbReference>
<dbReference type="InterPro" id="IPR008467">
    <property type="entry name" value="Dynein1_light_intermed_chain"/>
</dbReference>
<evidence type="ECO:0000256" key="5">
    <source>
        <dbReference type="ARBA" id="ARBA00022741"/>
    </source>
</evidence>
<evidence type="ECO:0000256" key="2">
    <source>
        <dbReference type="ARBA" id="ARBA00022448"/>
    </source>
</evidence>
<proteinExistence type="predicted"/>
<evidence type="ECO:0000256" key="8">
    <source>
        <dbReference type="ARBA" id="ARBA00023175"/>
    </source>
</evidence>
<keyword evidence="2" id="KW-0813">Transport</keyword>
<reference evidence="10" key="1">
    <citation type="submission" date="2022-08" db="EMBL/GenBank/DDBJ databases">
        <authorList>
            <person name="Byrne P K."/>
        </authorList>
    </citation>
    <scope>NUCLEOTIDE SEQUENCE</scope>
    <source>
        <strain evidence="10">UCD650</strain>
    </source>
</reference>
<keyword evidence="4" id="KW-0493">Microtubule</keyword>
<keyword evidence="11" id="KW-1185">Reference proteome</keyword>
<keyword evidence="9" id="KW-0206">Cytoskeleton</keyword>
<keyword evidence="7" id="KW-0243">Dynein</keyword>
<name>A0ABN8VFQ4_SACEU</name>
<organism evidence="10 11">
    <name type="scientific">Saccharomyces eubayanus</name>
    <name type="common">Yeast</name>
    <dbReference type="NCBI Taxonomy" id="1080349"/>
    <lineage>
        <taxon>Eukaryota</taxon>
        <taxon>Fungi</taxon>
        <taxon>Dikarya</taxon>
        <taxon>Ascomycota</taxon>
        <taxon>Saccharomycotina</taxon>
        <taxon>Saccharomycetes</taxon>
        <taxon>Saccharomycetales</taxon>
        <taxon>Saccharomycetaceae</taxon>
        <taxon>Saccharomyces</taxon>
    </lineage>
</organism>
<keyword evidence="3" id="KW-0963">Cytoplasm</keyword>
<evidence type="ECO:0000313" key="10">
    <source>
        <dbReference type="EMBL" id="CAI1657543.1"/>
    </source>
</evidence>
<gene>
    <name evidence="10" type="primary">U6500M04310</name>
    <name evidence="10" type="ORF">SEUBUCD650_0M04310</name>
</gene>
<protein>
    <recommendedName>
        <fullName evidence="12">DYN3-like protein</fullName>
    </recommendedName>
</protein>
<dbReference type="PANTHER" id="PTHR12688">
    <property type="entry name" value="DYNEIN LIGHT INTERMEDIATE CHAIN"/>
    <property type="match status" value="1"/>
</dbReference>
<evidence type="ECO:0000256" key="1">
    <source>
        <dbReference type="ARBA" id="ARBA00004245"/>
    </source>
</evidence>
<dbReference type="Proteomes" id="UP001152964">
    <property type="component" value="Chromosome 13"/>
</dbReference>
<dbReference type="InterPro" id="IPR022780">
    <property type="entry name" value="Dynein_light_int_chain"/>
</dbReference>
<evidence type="ECO:0000256" key="4">
    <source>
        <dbReference type="ARBA" id="ARBA00022701"/>
    </source>
</evidence>
<dbReference type="PANTHER" id="PTHR12688:SF0">
    <property type="entry name" value="DYNEIN LIGHT INTERMEDIATE CHAIN"/>
    <property type="match status" value="1"/>
</dbReference>
<evidence type="ECO:0000256" key="7">
    <source>
        <dbReference type="ARBA" id="ARBA00023017"/>
    </source>
</evidence>
<keyword evidence="6" id="KW-0067">ATP-binding</keyword>
<evidence type="ECO:0000256" key="6">
    <source>
        <dbReference type="ARBA" id="ARBA00022840"/>
    </source>
</evidence>
<accession>A0ABN8VFQ4</accession>
<evidence type="ECO:0000256" key="9">
    <source>
        <dbReference type="ARBA" id="ARBA00023212"/>
    </source>
</evidence>
<keyword evidence="8" id="KW-0505">Motor protein</keyword>
<comment type="subcellular location">
    <subcellularLocation>
        <location evidence="1">Cytoplasm</location>
        <location evidence="1">Cytoskeleton</location>
    </subcellularLocation>
</comment>